<organism evidence="3 4">
    <name type="scientific">Actinoalloteichus fjordicus</name>
    <dbReference type="NCBI Taxonomy" id="1612552"/>
    <lineage>
        <taxon>Bacteria</taxon>
        <taxon>Bacillati</taxon>
        <taxon>Actinomycetota</taxon>
        <taxon>Actinomycetes</taxon>
        <taxon>Pseudonocardiales</taxon>
        <taxon>Pseudonocardiaceae</taxon>
        <taxon>Actinoalloteichus</taxon>
    </lineage>
</organism>
<feature type="domain" description="Clp R" evidence="2">
    <location>
        <begin position="58"/>
        <end position="202"/>
    </location>
</feature>
<dbReference type="InterPro" id="IPR004176">
    <property type="entry name" value="Clp_R_N"/>
</dbReference>
<dbReference type="PANTHER" id="PTHR47016:SF5">
    <property type="entry name" value="CLP DOMAIN SUPERFAMILY PROTEIN"/>
    <property type="match status" value="1"/>
</dbReference>
<keyword evidence="1" id="KW-0677">Repeat</keyword>
<dbReference type="AlphaFoldDB" id="A0AAC9PTX3"/>
<protein>
    <submittedName>
        <fullName evidence="3">Clp amino terminal domain-containing protein</fullName>
    </submittedName>
</protein>
<dbReference type="Pfam" id="PF02861">
    <property type="entry name" value="Clp_N"/>
    <property type="match status" value="1"/>
</dbReference>
<dbReference type="InterPro" id="IPR036628">
    <property type="entry name" value="Clp_N_dom_sf"/>
</dbReference>
<dbReference type="InterPro" id="IPR044217">
    <property type="entry name" value="CLPT1/2"/>
</dbReference>
<reference evidence="4" key="1">
    <citation type="submission" date="2016-06" db="EMBL/GenBank/DDBJ databases">
        <title>Complete genome sequence of Actinoalloteichus fjordicus DSM 46855 (=ADI127-17), type strain of the new species Actinoalloteichus fjordicus.</title>
        <authorList>
            <person name="Ruckert C."/>
            <person name="Nouioui I."/>
            <person name="Willmese J."/>
            <person name="van Wezel G."/>
            <person name="Klenk H.-P."/>
            <person name="Kalinowski J."/>
            <person name="Zotchev S.B."/>
        </authorList>
    </citation>
    <scope>NUCLEOTIDE SEQUENCE [LARGE SCALE GENOMIC DNA]</scope>
    <source>
        <strain evidence="4">ADI127-7</strain>
    </source>
</reference>
<sequence length="256" mass="27163">MPKINIYLPDELAEGVRESGIPVSAICQRALETSVRRVNAIRGTVLDNLDGDDPTARLSRFTDRARTVISLAITRAREQRAATVGTEHLLGGMLAEGGNLALPVLRVMEIEPDRIGRELERVSATVGDGAERPAALRFSGSAANALELTVTEAIALGHDYVGCEHLLLGLVAESDGAAGEVLRGLGVDLRSTRRAVTAALTGYVHLRAQTAANAQAAPASADVGAMLATAVRHELRPILDRLDRLEQRADVPATED</sequence>
<dbReference type="KEGG" id="acad:UA74_22445"/>
<evidence type="ECO:0000256" key="1">
    <source>
        <dbReference type="PROSITE-ProRule" id="PRU01251"/>
    </source>
</evidence>
<evidence type="ECO:0000259" key="2">
    <source>
        <dbReference type="PROSITE" id="PS51903"/>
    </source>
</evidence>
<proteinExistence type="predicted"/>
<evidence type="ECO:0000313" key="4">
    <source>
        <dbReference type="Proteomes" id="UP000185511"/>
    </source>
</evidence>
<dbReference type="SUPFAM" id="SSF81923">
    <property type="entry name" value="Double Clp-N motif"/>
    <property type="match status" value="1"/>
</dbReference>
<dbReference type="Proteomes" id="UP000185511">
    <property type="component" value="Chromosome"/>
</dbReference>
<dbReference type="EMBL" id="CP016076">
    <property type="protein sequence ID" value="APU16507.1"/>
    <property type="molecule type" value="Genomic_DNA"/>
</dbReference>
<gene>
    <name evidence="3" type="ORF">UA74_22445</name>
</gene>
<evidence type="ECO:0000313" key="3">
    <source>
        <dbReference type="EMBL" id="APU16507.1"/>
    </source>
</evidence>
<name>A0AAC9PTX3_9PSEU</name>
<keyword evidence="4" id="KW-1185">Reference proteome</keyword>
<dbReference type="PROSITE" id="PS51903">
    <property type="entry name" value="CLP_R"/>
    <property type="match status" value="1"/>
</dbReference>
<dbReference type="PANTHER" id="PTHR47016">
    <property type="entry name" value="ATP-DEPENDENT CLP PROTEASE ATP-BINDING SUBUNIT CLPT1, CHLOROPLASTIC"/>
    <property type="match status" value="1"/>
</dbReference>
<dbReference type="Gene3D" id="1.10.1780.10">
    <property type="entry name" value="Clp, N-terminal domain"/>
    <property type="match status" value="1"/>
</dbReference>
<accession>A0AAC9PTX3</accession>